<dbReference type="PANTHER" id="PTHR34544">
    <property type="entry name" value="OSJNBA0006B20.18 PROTEIN"/>
    <property type="match status" value="1"/>
</dbReference>
<reference evidence="2 3" key="1">
    <citation type="journal article" date="2014" name="Am. J. Bot.">
        <title>Genome assembly and annotation for red clover (Trifolium pratense; Fabaceae).</title>
        <authorList>
            <person name="Istvanek J."/>
            <person name="Jaros M."/>
            <person name="Krenek A."/>
            <person name="Repkova J."/>
        </authorList>
    </citation>
    <scope>NUCLEOTIDE SEQUENCE [LARGE SCALE GENOMIC DNA]</scope>
    <source>
        <strain evidence="3">cv. Tatra</strain>
        <tissue evidence="2">Young leaves</tissue>
    </source>
</reference>
<dbReference type="Pfam" id="PF25498">
    <property type="entry name" value="DUF7912"/>
    <property type="match status" value="1"/>
</dbReference>
<dbReference type="ExpressionAtlas" id="A0A2K3P5E0">
    <property type="expression patterns" value="baseline"/>
</dbReference>
<dbReference type="AlphaFoldDB" id="A0A2K3P5E0"/>
<reference evidence="2 3" key="2">
    <citation type="journal article" date="2017" name="Front. Plant Sci.">
        <title>Gene Classification and Mining of Molecular Markers Useful in Red Clover (Trifolium pratense) Breeding.</title>
        <authorList>
            <person name="Istvanek J."/>
            <person name="Dluhosova J."/>
            <person name="Dluhos P."/>
            <person name="Patkova L."/>
            <person name="Nedelnik J."/>
            <person name="Repkova J."/>
        </authorList>
    </citation>
    <scope>NUCLEOTIDE SEQUENCE [LARGE SCALE GENOMIC DNA]</scope>
    <source>
        <strain evidence="3">cv. Tatra</strain>
        <tissue evidence="2">Young leaves</tissue>
    </source>
</reference>
<evidence type="ECO:0000313" key="3">
    <source>
        <dbReference type="Proteomes" id="UP000236291"/>
    </source>
</evidence>
<dbReference type="Proteomes" id="UP000236291">
    <property type="component" value="Unassembled WGS sequence"/>
</dbReference>
<name>A0A2K3P5E0_TRIPR</name>
<evidence type="ECO:0000313" key="2">
    <source>
        <dbReference type="EMBL" id="PNY10483.1"/>
    </source>
</evidence>
<accession>A0A2K3P5E0</accession>
<protein>
    <submittedName>
        <fullName evidence="2">Ribosome maturation factor rimP</fullName>
    </submittedName>
</protein>
<proteinExistence type="predicted"/>
<dbReference type="EMBL" id="ASHM01003852">
    <property type="protein sequence ID" value="PNY10483.1"/>
    <property type="molecule type" value="Genomic_DNA"/>
</dbReference>
<dbReference type="InterPro" id="IPR057234">
    <property type="entry name" value="DUF7912"/>
</dbReference>
<organism evidence="2 3">
    <name type="scientific">Trifolium pratense</name>
    <name type="common">Red clover</name>
    <dbReference type="NCBI Taxonomy" id="57577"/>
    <lineage>
        <taxon>Eukaryota</taxon>
        <taxon>Viridiplantae</taxon>
        <taxon>Streptophyta</taxon>
        <taxon>Embryophyta</taxon>
        <taxon>Tracheophyta</taxon>
        <taxon>Spermatophyta</taxon>
        <taxon>Magnoliopsida</taxon>
        <taxon>eudicotyledons</taxon>
        <taxon>Gunneridae</taxon>
        <taxon>Pentapetalae</taxon>
        <taxon>rosids</taxon>
        <taxon>fabids</taxon>
        <taxon>Fabales</taxon>
        <taxon>Fabaceae</taxon>
        <taxon>Papilionoideae</taxon>
        <taxon>50 kb inversion clade</taxon>
        <taxon>NPAAA clade</taxon>
        <taxon>Hologalegina</taxon>
        <taxon>IRL clade</taxon>
        <taxon>Trifolieae</taxon>
        <taxon>Trifolium</taxon>
    </lineage>
</organism>
<gene>
    <name evidence="2" type="ORF">L195_g007061</name>
</gene>
<comment type="caution">
    <text evidence="2">The sequence shown here is derived from an EMBL/GenBank/DDBJ whole genome shotgun (WGS) entry which is preliminary data.</text>
</comment>
<dbReference type="STRING" id="57577.A0A2K3P5E0"/>
<feature type="domain" description="DUF7912" evidence="1">
    <location>
        <begin position="62"/>
        <end position="150"/>
    </location>
</feature>
<dbReference type="PANTHER" id="PTHR34544:SF3">
    <property type="entry name" value="OS07G0155200 PROTEIN"/>
    <property type="match status" value="1"/>
</dbReference>
<evidence type="ECO:0000259" key="1">
    <source>
        <dbReference type="Pfam" id="PF25498"/>
    </source>
</evidence>
<sequence>MNATLAKWLGEVTASRKYGCPSMDELESYNQEFKKRLDEVGALGDIPDDLALEVSSPGADRVLKVPDDLNRFKEMPMRVFYTENIESNCLEMDGVFILDSIENDSEICVWKLADVQENRDPTKKGKPLNRKQKDWRLRLPFNLHRMVTLYID</sequence>